<dbReference type="InterPro" id="IPR016181">
    <property type="entry name" value="Acyl_CoA_acyltransferase"/>
</dbReference>
<organism evidence="2 3">
    <name type="scientific">Enterocloster clostridioformis</name>
    <dbReference type="NCBI Taxonomy" id="1531"/>
    <lineage>
        <taxon>Bacteria</taxon>
        <taxon>Bacillati</taxon>
        <taxon>Bacillota</taxon>
        <taxon>Clostridia</taxon>
        <taxon>Lachnospirales</taxon>
        <taxon>Lachnospiraceae</taxon>
        <taxon>Enterocloster</taxon>
    </lineage>
</organism>
<accession>A0AAP9S7C3</accession>
<dbReference type="EMBL" id="CP050964">
    <property type="protein sequence ID" value="QIX91407.1"/>
    <property type="molecule type" value="Genomic_DNA"/>
</dbReference>
<evidence type="ECO:0000313" key="2">
    <source>
        <dbReference type="EMBL" id="QIX91407.1"/>
    </source>
</evidence>
<dbReference type="PROSITE" id="PS51186">
    <property type="entry name" value="GNAT"/>
    <property type="match status" value="1"/>
</dbReference>
<dbReference type="Proteomes" id="UP000501069">
    <property type="component" value="Chromosome"/>
</dbReference>
<protein>
    <submittedName>
        <fullName evidence="2">GNAT family N-acetyltransferase</fullName>
    </submittedName>
</protein>
<proteinExistence type="predicted"/>
<feature type="domain" description="N-acetyltransferase" evidence="1">
    <location>
        <begin position="129"/>
        <end position="265"/>
    </location>
</feature>
<evidence type="ECO:0000259" key="1">
    <source>
        <dbReference type="PROSITE" id="PS51186"/>
    </source>
</evidence>
<dbReference type="InterPro" id="IPR000182">
    <property type="entry name" value="GNAT_dom"/>
</dbReference>
<gene>
    <name evidence="2" type="ORF">FOC47_13170</name>
</gene>
<name>A0AAP9S7C3_9FIRM</name>
<dbReference type="GO" id="GO:0016747">
    <property type="term" value="F:acyltransferase activity, transferring groups other than amino-acyl groups"/>
    <property type="evidence" value="ECO:0007669"/>
    <property type="project" value="InterPro"/>
</dbReference>
<dbReference type="SUPFAM" id="SSF55729">
    <property type="entry name" value="Acyl-CoA N-acyltransferases (Nat)"/>
    <property type="match status" value="1"/>
</dbReference>
<dbReference type="AlphaFoldDB" id="A0AAP9S7C3"/>
<reference evidence="2 3" key="1">
    <citation type="submission" date="2019-11" db="EMBL/GenBank/DDBJ databases">
        <title>FDA dAtabase for Regulatory Grade micrObial Sequences (FDA-ARGOS): Supporting development and validation of Infectious Disease Dx tests.</title>
        <authorList>
            <person name="Turner S."/>
            <person name="Byrd R."/>
            <person name="Tallon L."/>
            <person name="Sadzewicz L."/>
            <person name="Vavikolanu K."/>
            <person name="Mehta A."/>
            <person name="Aluvathingal J."/>
            <person name="Nadendla S."/>
            <person name="Myers T."/>
            <person name="Yan Y."/>
            <person name="Sichtig H."/>
        </authorList>
    </citation>
    <scope>NUCLEOTIDE SEQUENCE [LARGE SCALE GENOMIC DNA]</scope>
    <source>
        <strain evidence="2 3">FDAARGOS_739</strain>
    </source>
</reference>
<dbReference type="RefSeq" id="WP_003525049.1">
    <property type="nucleotide sequence ID" value="NZ_AP031445.1"/>
</dbReference>
<evidence type="ECO:0000313" key="3">
    <source>
        <dbReference type="Proteomes" id="UP000501069"/>
    </source>
</evidence>
<dbReference type="Gene3D" id="3.40.630.30">
    <property type="match status" value="1"/>
</dbReference>
<dbReference type="GeneID" id="57962114"/>
<sequence>MSMRLAGEEDRDSLLGYLKKDLGNCLYIYMDICKYGFCSPHMQVWVEEDGMNLVLMKYYDSLQLYAASEDWSLDAVLDKIQEYSIRMISARRDIIERLRKNVYCQEYYEEKFGHVFRFQHYKTLISDKIHIQKAEPSDSDEIAHLMRMDSLFSENYEESELSLQLCERMKNGMGRSYVIRAQDHIIAHIATFAEIANLAVTSGLIVHPEHRNLPYGTVLESYLVNCLQKEGIDVFTFVNERKRYKLLKALDCEECGQYGKLTRIG</sequence>